<dbReference type="RefSeq" id="WP_072552746.1">
    <property type="nucleotide sequence ID" value="NZ_CP018153.1"/>
</dbReference>
<protein>
    <submittedName>
        <fullName evidence="1">UDP-glycosyltransferase</fullName>
    </submittedName>
</protein>
<evidence type="ECO:0000313" key="1">
    <source>
        <dbReference type="EMBL" id="APG60098.1"/>
    </source>
</evidence>
<organism evidence="1 2">
    <name type="scientific">Christiangramia salexigens</name>
    <dbReference type="NCBI Taxonomy" id="1913577"/>
    <lineage>
        <taxon>Bacteria</taxon>
        <taxon>Pseudomonadati</taxon>
        <taxon>Bacteroidota</taxon>
        <taxon>Flavobacteriia</taxon>
        <taxon>Flavobacteriales</taxon>
        <taxon>Flavobacteriaceae</taxon>
        <taxon>Christiangramia</taxon>
    </lineage>
</organism>
<dbReference type="OrthoDB" id="913551at2"/>
<dbReference type="SUPFAM" id="SSF53756">
    <property type="entry name" value="UDP-Glycosyltransferase/glycogen phosphorylase"/>
    <property type="match status" value="1"/>
</dbReference>
<proteinExistence type="predicted"/>
<sequence length="461" mass="53872">MRSKKLLVIIPDGVGLRNFVYTQFPEEARNSGWDPVFLNMTHFDLDGMGLAEIKILPQPSAWTDILKRAKILIELDLFKSKFKNPVYEKYKFSASNKGLKNRLKNFIISILIRIYNSEKGLAQLRKKMRNSERRTEYYTNCKKIIEQENPDAIFCTNQRPVNAVAPITAAQDLDITTSCFVFSWDNLPKATMIVDSDYYFVWSKYMKEEMIAYYPYIKPEKIKITGTPQFEIHTRKSVIQSRDKFFHKYGLNKEKKYLCFSGDDVTTSPHDEYFLRDVAEEVENLNQKGYNFGIIFRKCPVDFSDRYNEILQDYKDIIVAIDPAWNKMGNYWNQFLPTIDDPELQTNIIEHSFMVVNVGSSMVFDYAAKGKPCAYLNYLPPVKSLKKDIREVYSYSHFASMPDQNSVFWINKKTDIPIIIEKALKDPDRVVSNAKEWFDKINISYPENPSKQIVHQLDCIL</sequence>
<dbReference type="AlphaFoldDB" id="A0A1L3J4N6"/>
<accession>A0A1L3J4N6</accession>
<keyword evidence="2" id="KW-1185">Reference proteome</keyword>
<dbReference type="EMBL" id="CP018153">
    <property type="protein sequence ID" value="APG60098.1"/>
    <property type="molecule type" value="Genomic_DNA"/>
</dbReference>
<name>A0A1L3J4N6_9FLAO</name>
<dbReference type="GO" id="GO:0016740">
    <property type="term" value="F:transferase activity"/>
    <property type="evidence" value="ECO:0007669"/>
    <property type="project" value="UniProtKB-KW"/>
</dbReference>
<dbReference type="STRING" id="1913577.LPB144_06570"/>
<evidence type="ECO:0000313" key="2">
    <source>
        <dbReference type="Proteomes" id="UP000182510"/>
    </source>
</evidence>
<dbReference type="KEGG" id="grl:LPB144_06570"/>
<dbReference type="Proteomes" id="UP000182510">
    <property type="component" value="Chromosome"/>
</dbReference>
<reference evidence="1 2" key="1">
    <citation type="submission" date="2016-11" db="EMBL/GenBank/DDBJ databases">
        <title>Gramella sp. LPB0144 isolated from marine environment.</title>
        <authorList>
            <person name="Kim E."/>
            <person name="Yi H."/>
        </authorList>
    </citation>
    <scope>NUCLEOTIDE SEQUENCE [LARGE SCALE GENOMIC DNA]</scope>
    <source>
        <strain evidence="1 2">LPB0144</strain>
    </source>
</reference>
<keyword evidence="1" id="KW-0808">Transferase</keyword>
<gene>
    <name evidence="1" type="ORF">LPB144_06570</name>
</gene>